<sequence>MPTPSSPAHIKVLGPGCKNCQLLETHVKLALERMGKNLEVEKVTEIPQILAYGVMKTPALVIGDEVVVSGFVPSPRQIQEMLEARLA</sequence>
<evidence type="ECO:0000313" key="4">
    <source>
        <dbReference type="EMBL" id="HFG21710.1"/>
    </source>
</evidence>
<dbReference type="PIRSF" id="PIRSF037031">
    <property type="entry name" value="Redox_disulphide_2"/>
    <property type="match status" value="1"/>
</dbReference>
<dbReference type="AlphaFoldDB" id="A0A7C3DHR6"/>
<dbReference type="Pfam" id="PF13192">
    <property type="entry name" value="Thioredoxin_3"/>
    <property type="match status" value="1"/>
</dbReference>
<evidence type="ECO:0000256" key="1">
    <source>
        <dbReference type="PIRSR" id="PIRSR037031-50"/>
    </source>
</evidence>
<dbReference type="InterPro" id="IPR005243">
    <property type="entry name" value="THIRX-like_proc"/>
</dbReference>
<feature type="active site" description="Nucleophile" evidence="1">
    <location>
        <position position="17"/>
    </location>
</feature>
<dbReference type="PANTHER" id="PTHR36450:SF1">
    <property type="entry name" value="THIOREDOXIN"/>
    <property type="match status" value="1"/>
</dbReference>
<proteinExistence type="predicted"/>
<protein>
    <submittedName>
        <fullName evidence="4">Thioredoxin family protein</fullName>
    </submittedName>
</protein>
<feature type="domain" description="Thioredoxin-like fold" evidence="3">
    <location>
        <begin position="9"/>
        <end position="83"/>
    </location>
</feature>
<dbReference type="InterPro" id="IPR012336">
    <property type="entry name" value="Thioredoxin-like_fold"/>
</dbReference>
<organism evidence="4">
    <name type="scientific">Meiothermus ruber</name>
    <dbReference type="NCBI Taxonomy" id="277"/>
    <lineage>
        <taxon>Bacteria</taxon>
        <taxon>Thermotogati</taxon>
        <taxon>Deinococcota</taxon>
        <taxon>Deinococci</taxon>
        <taxon>Thermales</taxon>
        <taxon>Thermaceae</taxon>
        <taxon>Meiothermus</taxon>
    </lineage>
</organism>
<dbReference type="InterPro" id="IPR036249">
    <property type="entry name" value="Thioredoxin-like_sf"/>
</dbReference>
<accession>A0A7C3DHR6</accession>
<dbReference type="SUPFAM" id="SSF52833">
    <property type="entry name" value="Thioredoxin-like"/>
    <property type="match status" value="1"/>
</dbReference>
<dbReference type="Gene3D" id="3.40.30.10">
    <property type="entry name" value="Glutaredoxin"/>
    <property type="match status" value="1"/>
</dbReference>
<evidence type="ECO:0000256" key="2">
    <source>
        <dbReference type="PIRSR" id="PIRSR037031-51"/>
    </source>
</evidence>
<comment type="caution">
    <text evidence="4">The sequence shown here is derived from an EMBL/GenBank/DDBJ whole genome shotgun (WGS) entry which is preliminary data.</text>
</comment>
<dbReference type="PANTHER" id="PTHR36450">
    <property type="entry name" value="THIOREDOXIN"/>
    <property type="match status" value="1"/>
</dbReference>
<dbReference type="NCBIfam" id="TIGR00412">
    <property type="entry name" value="redox_disulf_2"/>
    <property type="match status" value="1"/>
</dbReference>
<evidence type="ECO:0000259" key="3">
    <source>
        <dbReference type="Pfam" id="PF13192"/>
    </source>
</evidence>
<gene>
    <name evidence="4" type="ORF">ENS82_13550</name>
</gene>
<name>A0A7C3DHR6_MEIRU</name>
<feature type="disulfide bond" description="Redox-active" evidence="2">
    <location>
        <begin position="17"/>
        <end position="20"/>
    </location>
</feature>
<keyword evidence="2" id="KW-0676">Redox-active center</keyword>
<keyword evidence="2" id="KW-1015">Disulfide bond</keyword>
<dbReference type="EMBL" id="DSWI01000034">
    <property type="protein sequence ID" value="HFG21710.1"/>
    <property type="molecule type" value="Genomic_DNA"/>
</dbReference>
<reference evidence="4" key="1">
    <citation type="journal article" date="2020" name="mSystems">
        <title>Genome- and Community-Level Interaction Insights into Carbon Utilization and Element Cycling Functions of Hydrothermarchaeota in Hydrothermal Sediment.</title>
        <authorList>
            <person name="Zhou Z."/>
            <person name="Liu Y."/>
            <person name="Xu W."/>
            <person name="Pan J."/>
            <person name="Luo Z.H."/>
            <person name="Li M."/>
        </authorList>
    </citation>
    <scope>NUCLEOTIDE SEQUENCE [LARGE SCALE GENOMIC DNA]</scope>
    <source>
        <strain evidence="4">SpSt-524</strain>
    </source>
</reference>
<feature type="active site" description="Nucleophile" evidence="1">
    <location>
        <position position="20"/>
    </location>
</feature>